<evidence type="ECO:0000313" key="2">
    <source>
        <dbReference type="Proteomes" id="UP000013909"/>
    </source>
</evidence>
<name>R7ZPL7_9BACT</name>
<organism evidence="1 2">
    <name type="scientific">Lunatimonas lonarensis</name>
    <dbReference type="NCBI Taxonomy" id="1232681"/>
    <lineage>
        <taxon>Bacteria</taxon>
        <taxon>Pseudomonadati</taxon>
        <taxon>Bacteroidota</taxon>
        <taxon>Cytophagia</taxon>
        <taxon>Cytophagales</taxon>
        <taxon>Cyclobacteriaceae</taxon>
    </lineage>
</organism>
<protein>
    <submittedName>
        <fullName evidence="1">Uncharacterized protein</fullName>
    </submittedName>
</protein>
<reference evidence="1 2" key="1">
    <citation type="submission" date="2013-02" db="EMBL/GenBank/DDBJ databases">
        <title>A novel strain isolated from Lonar lake, Maharashtra, India.</title>
        <authorList>
            <person name="Singh A."/>
        </authorList>
    </citation>
    <scope>NUCLEOTIDE SEQUENCE [LARGE SCALE GENOMIC DNA]</scope>
    <source>
        <strain evidence="1 2">AK24</strain>
    </source>
</reference>
<evidence type="ECO:0000313" key="1">
    <source>
        <dbReference type="EMBL" id="EON76008.1"/>
    </source>
</evidence>
<sequence>MEWLCPWDSVGVLVFTKNKQPVEKSYYSVHYFTPTGSAF</sequence>
<dbReference type="Proteomes" id="UP000013909">
    <property type="component" value="Unassembled WGS sequence"/>
</dbReference>
<gene>
    <name evidence="1" type="ORF">ADIS_3486</name>
</gene>
<dbReference type="AlphaFoldDB" id="R7ZPL7"/>
<accession>R7ZPL7</accession>
<proteinExistence type="predicted"/>
<comment type="caution">
    <text evidence="1">The sequence shown here is derived from an EMBL/GenBank/DDBJ whole genome shotgun (WGS) entry which is preliminary data.</text>
</comment>
<dbReference type="EMBL" id="AQHR01000089">
    <property type="protein sequence ID" value="EON76008.1"/>
    <property type="molecule type" value="Genomic_DNA"/>
</dbReference>
<keyword evidence="2" id="KW-1185">Reference proteome</keyword>